<evidence type="ECO:0000256" key="1">
    <source>
        <dbReference type="SAM" id="MobiDB-lite"/>
    </source>
</evidence>
<evidence type="ECO:0008006" key="4">
    <source>
        <dbReference type="Google" id="ProtNLM"/>
    </source>
</evidence>
<feature type="compositionally biased region" description="Polar residues" evidence="1">
    <location>
        <begin position="1"/>
        <end position="40"/>
    </location>
</feature>
<sequence length="193" mass="22078">ANHNASQLGPQSSYPQSSTVQAQSGRTYQQPTTVRQTASSYLHPPPPEVYTLPDLANATIPQEIREQFHHDEQGRVLFFTAPPLDTVSPVKEGAALGHSVRYLAAKARREQSLRQKRRAEDSELKEKEATRKRVKREAEESLTRDIAQLKEKALQALEDKLVHATREEYRGMYGEHWKAGMQQDLHRWELAQR</sequence>
<feature type="region of interest" description="Disordered" evidence="1">
    <location>
        <begin position="108"/>
        <end position="142"/>
    </location>
</feature>
<dbReference type="EMBL" id="JAVRRA010025333">
    <property type="protein sequence ID" value="KAK5118675.1"/>
    <property type="molecule type" value="Genomic_DNA"/>
</dbReference>
<comment type="caution">
    <text evidence="2">The sequence shown here is derived from an EMBL/GenBank/DDBJ whole genome shotgun (WGS) entry which is preliminary data.</text>
</comment>
<name>A0ABR0KRN0_9PEZI</name>
<dbReference type="Proteomes" id="UP001357485">
    <property type="component" value="Unassembled WGS sequence"/>
</dbReference>
<keyword evidence="3" id="KW-1185">Reference proteome</keyword>
<feature type="region of interest" description="Disordered" evidence="1">
    <location>
        <begin position="1"/>
        <end position="67"/>
    </location>
</feature>
<evidence type="ECO:0000313" key="3">
    <source>
        <dbReference type="Proteomes" id="UP001357485"/>
    </source>
</evidence>
<evidence type="ECO:0000313" key="2">
    <source>
        <dbReference type="EMBL" id="KAK5118675.1"/>
    </source>
</evidence>
<accession>A0ABR0KRN0</accession>
<reference evidence="2 3" key="1">
    <citation type="submission" date="2023-08" db="EMBL/GenBank/DDBJ databases">
        <title>Black Yeasts Isolated from many extreme environments.</title>
        <authorList>
            <person name="Coleine C."/>
            <person name="Stajich J.E."/>
            <person name="Selbmann L."/>
        </authorList>
    </citation>
    <scope>NUCLEOTIDE SEQUENCE [LARGE SCALE GENOMIC DNA]</scope>
    <source>
        <strain evidence="2 3">CCFEE 536</strain>
    </source>
</reference>
<proteinExistence type="predicted"/>
<protein>
    <recommendedName>
        <fullName evidence="4">BZIP domain-containing protein</fullName>
    </recommendedName>
</protein>
<organism evidence="2 3">
    <name type="scientific">Cryomyces antarcticus</name>
    <dbReference type="NCBI Taxonomy" id="329879"/>
    <lineage>
        <taxon>Eukaryota</taxon>
        <taxon>Fungi</taxon>
        <taxon>Dikarya</taxon>
        <taxon>Ascomycota</taxon>
        <taxon>Pezizomycotina</taxon>
        <taxon>Dothideomycetes</taxon>
        <taxon>Dothideomycetes incertae sedis</taxon>
        <taxon>Cryomyces</taxon>
    </lineage>
</organism>
<gene>
    <name evidence="2" type="ORF">LTR16_004893</name>
</gene>
<feature type="non-terminal residue" evidence="2">
    <location>
        <position position="1"/>
    </location>
</feature>